<dbReference type="EMBL" id="JAYKXN010000008">
    <property type="protein sequence ID" value="KAK7263065.1"/>
    <property type="molecule type" value="Genomic_DNA"/>
</dbReference>
<accession>A0AAN9I490</accession>
<dbReference type="Proteomes" id="UP001359559">
    <property type="component" value="Unassembled WGS sequence"/>
</dbReference>
<evidence type="ECO:0000313" key="1">
    <source>
        <dbReference type="EMBL" id="KAK7263065.1"/>
    </source>
</evidence>
<name>A0AAN9I490_CLITE</name>
<sequence>MTLAGGSYQCSFSLDTNQRVAYVELKINRTGVTLLTEIPFLFGFQIKKRMYSGEIIHTYIPVCFGFASLLVKEREFGVGRFALIMYAAAVNQREI</sequence>
<keyword evidence="2" id="KW-1185">Reference proteome</keyword>
<evidence type="ECO:0000313" key="2">
    <source>
        <dbReference type="Proteomes" id="UP001359559"/>
    </source>
</evidence>
<organism evidence="1 2">
    <name type="scientific">Clitoria ternatea</name>
    <name type="common">Butterfly pea</name>
    <dbReference type="NCBI Taxonomy" id="43366"/>
    <lineage>
        <taxon>Eukaryota</taxon>
        <taxon>Viridiplantae</taxon>
        <taxon>Streptophyta</taxon>
        <taxon>Embryophyta</taxon>
        <taxon>Tracheophyta</taxon>
        <taxon>Spermatophyta</taxon>
        <taxon>Magnoliopsida</taxon>
        <taxon>eudicotyledons</taxon>
        <taxon>Gunneridae</taxon>
        <taxon>Pentapetalae</taxon>
        <taxon>rosids</taxon>
        <taxon>fabids</taxon>
        <taxon>Fabales</taxon>
        <taxon>Fabaceae</taxon>
        <taxon>Papilionoideae</taxon>
        <taxon>50 kb inversion clade</taxon>
        <taxon>NPAAA clade</taxon>
        <taxon>indigoferoid/millettioid clade</taxon>
        <taxon>Phaseoleae</taxon>
        <taxon>Clitoria</taxon>
    </lineage>
</organism>
<comment type="caution">
    <text evidence="1">The sequence shown here is derived from an EMBL/GenBank/DDBJ whole genome shotgun (WGS) entry which is preliminary data.</text>
</comment>
<gene>
    <name evidence="1" type="ORF">RJT34_30649</name>
</gene>
<dbReference type="AlphaFoldDB" id="A0AAN9I490"/>
<protein>
    <submittedName>
        <fullName evidence="1">Uncharacterized protein</fullName>
    </submittedName>
</protein>
<proteinExistence type="predicted"/>
<reference evidence="1 2" key="1">
    <citation type="submission" date="2024-01" db="EMBL/GenBank/DDBJ databases">
        <title>The genomes of 5 underutilized Papilionoideae crops provide insights into root nodulation and disease resistance.</title>
        <authorList>
            <person name="Yuan L."/>
        </authorList>
    </citation>
    <scope>NUCLEOTIDE SEQUENCE [LARGE SCALE GENOMIC DNA]</scope>
    <source>
        <strain evidence="1">LY-2023</strain>
        <tissue evidence="1">Leaf</tissue>
    </source>
</reference>